<feature type="coiled-coil region" evidence="1">
    <location>
        <begin position="372"/>
        <end position="426"/>
    </location>
</feature>
<organism evidence="3 4">
    <name type="scientific">Roseburia amylophila</name>
    <dbReference type="NCBI Taxonomy" id="2981794"/>
    <lineage>
        <taxon>Bacteria</taxon>
        <taxon>Bacillati</taxon>
        <taxon>Bacillota</taxon>
        <taxon>Clostridia</taxon>
        <taxon>Lachnospirales</taxon>
        <taxon>Lachnospiraceae</taxon>
        <taxon>Roseburia</taxon>
    </lineage>
</organism>
<dbReference type="SUPFAM" id="SSF52540">
    <property type="entry name" value="P-loop containing nucleoside triphosphate hydrolases"/>
    <property type="match status" value="1"/>
</dbReference>
<name>A0ABT2SF22_9FIRM</name>
<gene>
    <name evidence="3" type="ORF">OCV43_09270</name>
</gene>
<feature type="coiled-coil region" evidence="1">
    <location>
        <begin position="225"/>
        <end position="252"/>
    </location>
</feature>
<keyword evidence="4" id="KW-1185">Reference proteome</keyword>
<evidence type="ECO:0000256" key="1">
    <source>
        <dbReference type="SAM" id="Coils"/>
    </source>
</evidence>
<dbReference type="Proteomes" id="UP001209666">
    <property type="component" value="Unassembled WGS sequence"/>
</dbReference>
<keyword evidence="1" id="KW-0175">Coiled coil</keyword>
<feature type="domain" description="DUF2326" evidence="2">
    <location>
        <begin position="451"/>
        <end position="575"/>
    </location>
</feature>
<accession>A0ABT2SF22</accession>
<dbReference type="Gene3D" id="3.40.50.300">
    <property type="entry name" value="P-loop containing nucleotide triphosphate hydrolases"/>
    <property type="match status" value="1"/>
</dbReference>
<evidence type="ECO:0000259" key="2">
    <source>
        <dbReference type="Pfam" id="PF10088"/>
    </source>
</evidence>
<reference evidence="3 4" key="1">
    <citation type="journal article" date="2021" name="ISME Commun">
        <title>Automated analysis of genomic sequences facilitates high-throughput and comprehensive description of bacteria.</title>
        <authorList>
            <person name="Hitch T.C.A."/>
        </authorList>
    </citation>
    <scope>NUCLEOTIDE SEQUENCE [LARGE SCALE GENOMIC DNA]</scope>
    <source>
        <strain evidence="3 4">Sanger_19</strain>
    </source>
</reference>
<sequence length="580" mass="68599">MFLKLLRIETEDEVLRELHFHKGINLIVDDTPTSTNDTNELKTGNNVGKTTVLKLIDFCFGAKAKNIYTDPENERQDYELVKNFLIDYKVVITLVLKEDLDDDDSDEIVIRRNFLSRNKVLRQVNDKNCTEDEFEEQIRMLLFPDVTEGKPTLRQLLSHNIRYSDESIGHTLKVLNRYTKDVEYETLYLYLFGCKFEGGQKKQELLTKIGQEISFKERLEKKQTKNAYEAALALVEREIQNLNEKKANLNINENYEEDLAHYTQIKYEKNKTAELISNLEIRMNIIVETQRDMEQEMSDIDLQQLRQIYFQAGTQFEKIQHTFEELVTYHNKMVAEKIHFISKELPELNSKITDERKRLDTLCEEEREYATIVAQGDTFAELEKLIEELNEKYRQKGEYESIISQMEDVDTNIKQYREELDEIDQKIFTDDFEDTVKNQINKFNVFFSEVSKKLYGETYAIKYETEINKKQQKMYKFSTFNANMSSGKKQGEILCFDLAYIQFADSEKMPCVHFLLNDKKELVHDNQLVNVMDYVSDKNVQFVASILKDKLPDKLRKEEFYVIELSQDNKLLRIEEITSR</sequence>
<dbReference type="EMBL" id="JAOQKI010000012">
    <property type="protein sequence ID" value="MCU6717465.1"/>
    <property type="molecule type" value="Genomic_DNA"/>
</dbReference>
<dbReference type="InterPro" id="IPR027417">
    <property type="entry name" value="P-loop_NTPase"/>
</dbReference>
<dbReference type="InterPro" id="IPR018760">
    <property type="entry name" value="DUF2326"/>
</dbReference>
<dbReference type="Pfam" id="PF10088">
    <property type="entry name" value="DUF2326"/>
    <property type="match status" value="1"/>
</dbReference>
<protein>
    <submittedName>
        <fullName evidence="3">DUF2326 domain-containing protein</fullName>
    </submittedName>
</protein>
<proteinExistence type="predicted"/>
<evidence type="ECO:0000313" key="4">
    <source>
        <dbReference type="Proteomes" id="UP001209666"/>
    </source>
</evidence>
<comment type="caution">
    <text evidence="3">The sequence shown here is derived from an EMBL/GenBank/DDBJ whole genome shotgun (WGS) entry which is preliminary data.</text>
</comment>
<dbReference type="RefSeq" id="WP_262623927.1">
    <property type="nucleotide sequence ID" value="NZ_JAOQKI010000012.1"/>
</dbReference>
<evidence type="ECO:0000313" key="3">
    <source>
        <dbReference type="EMBL" id="MCU6717465.1"/>
    </source>
</evidence>